<dbReference type="AlphaFoldDB" id="A0A4U8QCL0"/>
<keyword evidence="1" id="KW-0805">Transcription regulation</keyword>
<accession>A0A4U8QCL0</accession>
<dbReference type="Gene3D" id="1.10.10.60">
    <property type="entry name" value="Homeodomain-like"/>
    <property type="match status" value="2"/>
</dbReference>
<dbReference type="InterPro" id="IPR009057">
    <property type="entry name" value="Homeodomain-like_sf"/>
</dbReference>
<keyword evidence="3" id="KW-0804">Transcription</keyword>
<comment type="caution">
    <text evidence="5">The sequence shown here is derived from an EMBL/GenBank/DDBJ whole genome shotgun (WGS) entry which is preliminary data.</text>
</comment>
<dbReference type="InterPro" id="IPR050959">
    <property type="entry name" value="MarA-like"/>
</dbReference>
<evidence type="ECO:0000256" key="3">
    <source>
        <dbReference type="ARBA" id="ARBA00023163"/>
    </source>
</evidence>
<dbReference type="RefSeq" id="WP_138003147.1">
    <property type="nucleotide sequence ID" value="NZ_QGQD01000067.1"/>
</dbReference>
<organism evidence="5 6">
    <name type="scientific">Robinsoniella peoriensis</name>
    <dbReference type="NCBI Taxonomy" id="180332"/>
    <lineage>
        <taxon>Bacteria</taxon>
        <taxon>Bacillati</taxon>
        <taxon>Bacillota</taxon>
        <taxon>Clostridia</taxon>
        <taxon>Lachnospirales</taxon>
        <taxon>Lachnospiraceae</taxon>
        <taxon>Robinsoniella</taxon>
    </lineage>
</organism>
<reference evidence="5 6" key="1">
    <citation type="journal article" date="2019" name="Anaerobe">
        <title>Detection of Robinsoniella peoriensis in multiple bone samples of a trauma patient.</title>
        <authorList>
            <person name="Schrottner P."/>
            <person name="Hartwich K."/>
            <person name="Bunk B."/>
            <person name="Schober I."/>
            <person name="Helbig S."/>
            <person name="Rudolph W.W."/>
            <person name="Gunzer F."/>
        </authorList>
    </citation>
    <scope>NUCLEOTIDE SEQUENCE [LARGE SCALE GENOMIC DNA]</scope>
    <source>
        <strain evidence="5 6">DSM 106044</strain>
    </source>
</reference>
<dbReference type="SMART" id="SM00342">
    <property type="entry name" value="HTH_ARAC"/>
    <property type="match status" value="1"/>
</dbReference>
<protein>
    <submittedName>
        <fullName evidence="5">Regulatory protein SoxS</fullName>
    </submittedName>
</protein>
<proteinExistence type="predicted"/>
<keyword evidence="6" id="KW-1185">Reference proteome</keyword>
<dbReference type="InterPro" id="IPR029441">
    <property type="entry name" value="Cass2"/>
</dbReference>
<sequence length="294" mass="33972">MEWLRQLSRAIDYIEENLEGEISYDEAAKLACCSTYYFQRMFSYIAGISLSEYIRRRRMSLAAFELQASNIKVMDVGMKYGYQSPTSFNRAFQSVHGAAPTAARVKGTMLSAYPRISFSITVTGGENMRYRIEQKEAFRVIGVRTALKEDSEYNFHMVPKFWKKMLDSPAYQEICCLSEKNGSDIFGISSYEDPRNIYYYIAARSDRGVPKGMTELEIPAATWAVFEGNDPYRDSIQSIFRRFLTEWLPFSNYEYAHLPDIEVYPMQTGNKMSSKAEIWIAVTKPDEEKSEDNR</sequence>
<dbReference type="PROSITE" id="PS00041">
    <property type="entry name" value="HTH_ARAC_FAMILY_1"/>
    <property type="match status" value="1"/>
</dbReference>
<dbReference type="PANTHER" id="PTHR47504">
    <property type="entry name" value="RIGHT ORIGIN-BINDING PROTEIN"/>
    <property type="match status" value="1"/>
</dbReference>
<dbReference type="InterPro" id="IPR018062">
    <property type="entry name" value="HTH_AraC-typ_CS"/>
</dbReference>
<dbReference type="PROSITE" id="PS01124">
    <property type="entry name" value="HTH_ARAC_FAMILY_2"/>
    <property type="match status" value="1"/>
</dbReference>
<dbReference type="EMBL" id="QGQD01000067">
    <property type="protein sequence ID" value="TLC99685.1"/>
    <property type="molecule type" value="Genomic_DNA"/>
</dbReference>
<evidence type="ECO:0000313" key="6">
    <source>
        <dbReference type="Proteomes" id="UP000306509"/>
    </source>
</evidence>
<dbReference type="STRING" id="180332.GCA_000797495_00612"/>
<dbReference type="GO" id="GO:0003700">
    <property type="term" value="F:DNA-binding transcription factor activity"/>
    <property type="evidence" value="ECO:0007669"/>
    <property type="project" value="InterPro"/>
</dbReference>
<dbReference type="PANTHER" id="PTHR47504:SF5">
    <property type="entry name" value="RIGHT ORIGIN-BINDING PROTEIN"/>
    <property type="match status" value="1"/>
</dbReference>
<dbReference type="SUPFAM" id="SSF46689">
    <property type="entry name" value="Homeodomain-like"/>
    <property type="match status" value="2"/>
</dbReference>
<dbReference type="Gene3D" id="3.20.80.10">
    <property type="entry name" value="Regulatory factor, effector binding domain"/>
    <property type="match status" value="1"/>
</dbReference>
<evidence type="ECO:0000256" key="2">
    <source>
        <dbReference type="ARBA" id="ARBA00023125"/>
    </source>
</evidence>
<dbReference type="InterPro" id="IPR010499">
    <property type="entry name" value="AraC_E-bd"/>
</dbReference>
<dbReference type="GO" id="GO:0043565">
    <property type="term" value="F:sequence-specific DNA binding"/>
    <property type="evidence" value="ECO:0007669"/>
    <property type="project" value="InterPro"/>
</dbReference>
<evidence type="ECO:0000313" key="5">
    <source>
        <dbReference type="EMBL" id="TLC99685.1"/>
    </source>
</evidence>
<dbReference type="Pfam" id="PF14526">
    <property type="entry name" value="Cass2"/>
    <property type="match status" value="1"/>
</dbReference>
<dbReference type="SUPFAM" id="SSF55136">
    <property type="entry name" value="Probable bacterial effector-binding domain"/>
    <property type="match status" value="1"/>
</dbReference>
<feature type="domain" description="HTH araC/xylS-type" evidence="4">
    <location>
        <begin position="8"/>
        <end position="106"/>
    </location>
</feature>
<dbReference type="Proteomes" id="UP000306509">
    <property type="component" value="Unassembled WGS sequence"/>
</dbReference>
<evidence type="ECO:0000259" key="4">
    <source>
        <dbReference type="PROSITE" id="PS01124"/>
    </source>
</evidence>
<dbReference type="InterPro" id="IPR018060">
    <property type="entry name" value="HTH_AraC"/>
</dbReference>
<dbReference type="SMART" id="SM00871">
    <property type="entry name" value="AraC_E_bind"/>
    <property type="match status" value="1"/>
</dbReference>
<dbReference type="InterPro" id="IPR011256">
    <property type="entry name" value="Reg_factor_effector_dom_sf"/>
</dbReference>
<name>A0A4U8QCL0_9FIRM</name>
<evidence type="ECO:0000256" key="1">
    <source>
        <dbReference type="ARBA" id="ARBA00023015"/>
    </source>
</evidence>
<keyword evidence="2" id="KW-0238">DNA-binding</keyword>
<gene>
    <name evidence="5" type="primary">soxS_7</name>
    <name evidence="5" type="ORF">DSM106044_03477</name>
</gene>
<dbReference type="Pfam" id="PF12833">
    <property type="entry name" value="HTH_18"/>
    <property type="match status" value="1"/>
</dbReference>